<evidence type="ECO:0000313" key="1">
    <source>
        <dbReference type="EMBL" id="NIJ15106.1"/>
    </source>
</evidence>
<keyword evidence="2" id="KW-1185">Reference proteome</keyword>
<gene>
    <name evidence="1" type="ORF">FHS54_000055</name>
</gene>
<dbReference type="RefSeq" id="WP_167301799.1">
    <property type="nucleotide sequence ID" value="NZ_JAASQR010000001.1"/>
</dbReference>
<organism evidence="1 2">
    <name type="scientific">Sphingobium vermicomposti</name>
    <dbReference type="NCBI Taxonomy" id="529005"/>
    <lineage>
        <taxon>Bacteria</taxon>
        <taxon>Pseudomonadati</taxon>
        <taxon>Pseudomonadota</taxon>
        <taxon>Alphaproteobacteria</taxon>
        <taxon>Sphingomonadales</taxon>
        <taxon>Sphingomonadaceae</taxon>
        <taxon>Sphingobium</taxon>
    </lineage>
</organism>
<protein>
    <recommendedName>
        <fullName evidence="3">Lipoprotein</fullName>
    </recommendedName>
</protein>
<accession>A0A846MEW7</accession>
<name>A0A846MEW7_9SPHN</name>
<reference evidence="1 2" key="1">
    <citation type="submission" date="2020-03" db="EMBL/GenBank/DDBJ databases">
        <title>Genomic Encyclopedia of Type Strains, Phase IV (KMG-IV): sequencing the most valuable type-strain genomes for metagenomic binning, comparative biology and taxonomic classification.</title>
        <authorList>
            <person name="Goeker M."/>
        </authorList>
    </citation>
    <scope>NUCLEOTIDE SEQUENCE [LARGE SCALE GENOMIC DNA]</scope>
    <source>
        <strain evidence="1 2">DSM 21299</strain>
    </source>
</reference>
<proteinExistence type="predicted"/>
<comment type="caution">
    <text evidence="1">The sequence shown here is derived from an EMBL/GenBank/DDBJ whole genome shotgun (WGS) entry which is preliminary data.</text>
</comment>
<evidence type="ECO:0008006" key="3">
    <source>
        <dbReference type="Google" id="ProtNLM"/>
    </source>
</evidence>
<evidence type="ECO:0000313" key="2">
    <source>
        <dbReference type="Proteomes" id="UP000576821"/>
    </source>
</evidence>
<sequence length="144" mass="15680">MAVAITLSGCTEPTWPKKYFPTEMEVKRTLFASSEFGLREGCDAFVAEISDRAATRLVRVEKKDSRVSAVPPNGWRSSPMEDESNTHRYYESAFGGCNSADGPPLGDLPGALKRPGAFYRIINNGEAIAIIVPNAKLAGFFNFG</sequence>
<dbReference type="EMBL" id="JAASQR010000001">
    <property type="protein sequence ID" value="NIJ15106.1"/>
    <property type="molecule type" value="Genomic_DNA"/>
</dbReference>
<dbReference type="AlphaFoldDB" id="A0A846MEW7"/>
<dbReference type="Proteomes" id="UP000576821">
    <property type="component" value="Unassembled WGS sequence"/>
</dbReference>